<gene>
    <name evidence="1" type="ORF">BD410DRAFT_534166</name>
</gene>
<organism evidence="1 2">
    <name type="scientific">Rickenella mellea</name>
    <dbReference type="NCBI Taxonomy" id="50990"/>
    <lineage>
        <taxon>Eukaryota</taxon>
        <taxon>Fungi</taxon>
        <taxon>Dikarya</taxon>
        <taxon>Basidiomycota</taxon>
        <taxon>Agaricomycotina</taxon>
        <taxon>Agaricomycetes</taxon>
        <taxon>Hymenochaetales</taxon>
        <taxon>Rickenellaceae</taxon>
        <taxon>Rickenella</taxon>
    </lineage>
</organism>
<dbReference type="VEuPathDB" id="FungiDB:BD410DRAFT_534166"/>
<dbReference type="STRING" id="50990.A0A4Y7PSJ9"/>
<keyword evidence="2" id="KW-1185">Reference proteome</keyword>
<accession>A0A4Y7PSJ9</accession>
<dbReference type="OrthoDB" id="2368680at2759"/>
<dbReference type="EMBL" id="ML170215">
    <property type="protein sequence ID" value="TDL17842.1"/>
    <property type="molecule type" value="Genomic_DNA"/>
</dbReference>
<name>A0A4Y7PSJ9_9AGAM</name>
<dbReference type="AlphaFoldDB" id="A0A4Y7PSJ9"/>
<sequence length="150" mass="16782">MEEYENGISKHWLRRVANETDAEVGKYKRAVAERYVVACVVGNSISGKWMSTSSMAQDFAGTSAITQESSVSKREKYRVNLFLPAHHHVESVHFTTNSGASLHPAIAIVQTPGREYFILRDNGMQIGCEEEGVGEEWMKVIRCQSDGRES</sequence>
<protein>
    <submittedName>
        <fullName evidence="1">Uncharacterized protein</fullName>
    </submittedName>
</protein>
<proteinExistence type="predicted"/>
<reference evidence="1 2" key="1">
    <citation type="submission" date="2018-06" db="EMBL/GenBank/DDBJ databases">
        <title>A transcriptomic atlas of mushroom development highlights an independent origin of complex multicellularity.</title>
        <authorList>
            <consortium name="DOE Joint Genome Institute"/>
            <person name="Krizsan K."/>
            <person name="Almasi E."/>
            <person name="Merenyi Z."/>
            <person name="Sahu N."/>
            <person name="Viragh M."/>
            <person name="Koszo T."/>
            <person name="Mondo S."/>
            <person name="Kiss B."/>
            <person name="Balint B."/>
            <person name="Kues U."/>
            <person name="Barry K."/>
            <person name="Hegedus J.C."/>
            <person name="Henrissat B."/>
            <person name="Johnson J."/>
            <person name="Lipzen A."/>
            <person name="Ohm R."/>
            <person name="Nagy I."/>
            <person name="Pangilinan J."/>
            <person name="Yan J."/>
            <person name="Xiong Y."/>
            <person name="Grigoriev I.V."/>
            <person name="Hibbett D.S."/>
            <person name="Nagy L.G."/>
        </authorList>
    </citation>
    <scope>NUCLEOTIDE SEQUENCE [LARGE SCALE GENOMIC DNA]</scope>
    <source>
        <strain evidence="1 2">SZMC22713</strain>
    </source>
</reference>
<dbReference type="Proteomes" id="UP000294933">
    <property type="component" value="Unassembled WGS sequence"/>
</dbReference>
<evidence type="ECO:0000313" key="2">
    <source>
        <dbReference type="Proteomes" id="UP000294933"/>
    </source>
</evidence>
<evidence type="ECO:0000313" key="1">
    <source>
        <dbReference type="EMBL" id="TDL17842.1"/>
    </source>
</evidence>